<dbReference type="CDD" id="cd06284">
    <property type="entry name" value="PBP1_LacI-like"/>
    <property type="match status" value="1"/>
</dbReference>
<dbReference type="Pfam" id="PF13377">
    <property type="entry name" value="Peripla_BP_3"/>
    <property type="match status" value="1"/>
</dbReference>
<reference evidence="5 6" key="2">
    <citation type="submission" date="2018-12" db="EMBL/GenBank/DDBJ databases">
        <title>Rhizobacter gummiphilus sp. nov., a rubber-degrading bacterium isolated from the soil of a botanical garden in Japan.</title>
        <authorList>
            <person name="Shunsuke S.S."/>
        </authorList>
    </citation>
    <scope>NUCLEOTIDE SEQUENCE [LARGE SCALE GENOMIC DNA]</scope>
    <source>
        <strain evidence="5 6">S-16</strain>
    </source>
</reference>
<keyword evidence="1" id="KW-0805">Transcription regulation</keyword>
<evidence type="ECO:0000313" key="5">
    <source>
        <dbReference type="EMBL" id="RQP23378.1"/>
    </source>
</evidence>
<dbReference type="PRINTS" id="PR00036">
    <property type="entry name" value="HTHLACI"/>
</dbReference>
<keyword evidence="2" id="KW-0238">DNA-binding</keyword>
<dbReference type="Proteomes" id="UP000267464">
    <property type="component" value="Unassembled WGS sequence"/>
</dbReference>
<sequence length="327" mass="36121">MVAVVDVARVAGVSTATVSRVLNGHPSVREETRQRVEAAMQSLNYRVTVAARSLRTSRTRMVLALVPDFANPYYAEIVRGLGASAREHDYELLLCDTGLSEARERTVAQMLNRHFYDGVVCMDPYTTQQMVSEEVRSLPWVACSEFVPDEQIPHVSIDHRLAAKDAVLYLLAKGHRRIALINSDERYLYAQQRRDGYRDALREAGLQERADYIQIVGGIDHPLGELAARRLLALDQPPTAVFAVADTLAIGAIKATMASGRQVPDDLAVVGFDDVPLASIFEPALTTIAQPRRELGEHAMQLLLRRIAGEMPSSVTLAHTLVVRRSA</sequence>
<dbReference type="InterPro" id="IPR010982">
    <property type="entry name" value="Lambda_DNA-bd_dom_sf"/>
</dbReference>
<dbReference type="EMBL" id="QUSW01000005">
    <property type="protein sequence ID" value="RQP23378.1"/>
    <property type="molecule type" value="Genomic_DNA"/>
</dbReference>
<evidence type="ECO:0000256" key="3">
    <source>
        <dbReference type="ARBA" id="ARBA00023163"/>
    </source>
</evidence>
<dbReference type="OrthoDB" id="269117at2"/>
<dbReference type="PANTHER" id="PTHR30146">
    <property type="entry name" value="LACI-RELATED TRANSCRIPTIONAL REPRESSOR"/>
    <property type="match status" value="1"/>
</dbReference>
<dbReference type="SUPFAM" id="SSF47413">
    <property type="entry name" value="lambda repressor-like DNA-binding domains"/>
    <property type="match status" value="1"/>
</dbReference>
<evidence type="ECO:0000313" key="6">
    <source>
        <dbReference type="Proteomes" id="UP000267464"/>
    </source>
</evidence>
<keyword evidence="6" id="KW-1185">Reference proteome</keyword>
<feature type="domain" description="HTH lacI-type" evidence="4">
    <location>
        <begin position="6"/>
        <end position="56"/>
    </location>
</feature>
<protein>
    <submittedName>
        <fullName evidence="5">LacI family transcriptional regulator</fullName>
    </submittedName>
</protein>
<gene>
    <name evidence="5" type="ORF">DZC73_20005</name>
</gene>
<dbReference type="SMART" id="SM00354">
    <property type="entry name" value="HTH_LACI"/>
    <property type="match status" value="1"/>
</dbReference>
<dbReference type="Pfam" id="PF00356">
    <property type="entry name" value="LacI"/>
    <property type="match status" value="1"/>
</dbReference>
<dbReference type="Gene3D" id="1.10.260.40">
    <property type="entry name" value="lambda repressor-like DNA-binding domains"/>
    <property type="match status" value="1"/>
</dbReference>
<evidence type="ECO:0000256" key="2">
    <source>
        <dbReference type="ARBA" id="ARBA00023125"/>
    </source>
</evidence>
<evidence type="ECO:0000259" key="4">
    <source>
        <dbReference type="PROSITE" id="PS50932"/>
    </source>
</evidence>
<dbReference type="AlphaFoldDB" id="A0A3N7HMH3"/>
<evidence type="ECO:0000256" key="1">
    <source>
        <dbReference type="ARBA" id="ARBA00023015"/>
    </source>
</evidence>
<dbReference type="InterPro" id="IPR046335">
    <property type="entry name" value="LacI/GalR-like_sensor"/>
</dbReference>
<dbReference type="GO" id="GO:0003700">
    <property type="term" value="F:DNA-binding transcription factor activity"/>
    <property type="evidence" value="ECO:0007669"/>
    <property type="project" value="TreeGrafter"/>
</dbReference>
<dbReference type="GO" id="GO:0000976">
    <property type="term" value="F:transcription cis-regulatory region binding"/>
    <property type="evidence" value="ECO:0007669"/>
    <property type="project" value="TreeGrafter"/>
</dbReference>
<organism evidence="5 6">
    <name type="scientific">Piscinibacter terrae</name>
    <dbReference type="NCBI Taxonomy" id="2496871"/>
    <lineage>
        <taxon>Bacteria</taxon>
        <taxon>Pseudomonadati</taxon>
        <taxon>Pseudomonadota</taxon>
        <taxon>Betaproteobacteria</taxon>
        <taxon>Burkholderiales</taxon>
        <taxon>Sphaerotilaceae</taxon>
        <taxon>Piscinibacter</taxon>
    </lineage>
</organism>
<dbReference type="CDD" id="cd01392">
    <property type="entry name" value="HTH_LacI"/>
    <property type="match status" value="1"/>
</dbReference>
<dbReference type="Gene3D" id="3.40.50.2300">
    <property type="match status" value="2"/>
</dbReference>
<accession>A0A3N7HMH3</accession>
<comment type="caution">
    <text evidence="5">The sequence shown here is derived from an EMBL/GenBank/DDBJ whole genome shotgun (WGS) entry which is preliminary data.</text>
</comment>
<proteinExistence type="predicted"/>
<dbReference type="RefSeq" id="WP_124542132.1">
    <property type="nucleotide sequence ID" value="NZ_QUSW01000005.1"/>
</dbReference>
<dbReference type="InterPro" id="IPR028082">
    <property type="entry name" value="Peripla_BP_I"/>
</dbReference>
<dbReference type="InterPro" id="IPR000843">
    <property type="entry name" value="HTH_LacI"/>
</dbReference>
<dbReference type="PROSITE" id="PS50932">
    <property type="entry name" value="HTH_LACI_2"/>
    <property type="match status" value="1"/>
</dbReference>
<name>A0A3N7HMH3_9BURK</name>
<reference evidence="5 6" key="1">
    <citation type="submission" date="2018-08" db="EMBL/GenBank/DDBJ databases">
        <authorList>
            <person name="Khan S.A."/>
            <person name="Jeon C.O."/>
            <person name="Chun B.H."/>
            <person name="Jeong S.E."/>
        </authorList>
    </citation>
    <scope>NUCLEOTIDE SEQUENCE [LARGE SCALE GENOMIC DNA]</scope>
    <source>
        <strain evidence="5 6">S-16</strain>
    </source>
</reference>
<keyword evidence="3" id="KW-0804">Transcription</keyword>
<dbReference type="PANTHER" id="PTHR30146:SF109">
    <property type="entry name" value="HTH-TYPE TRANSCRIPTIONAL REGULATOR GALS"/>
    <property type="match status" value="1"/>
</dbReference>
<dbReference type="SUPFAM" id="SSF53822">
    <property type="entry name" value="Periplasmic binding protein-like I"/>
    <property type="match status" value="1"/>
</dbReference>
<dbReference type="PROSITE" id="PS00356">
    <property type="entry name" value="HTH_LACI_1"/>
    <property type="match status" value="1"/>
</dbReference>